<dbReference type="CDD" id="cd01650">
    <property type="entry name" value="RT_nLTR_like"/>
    <property type="match status" value="1"/>
</dbReference>
<feature type="signal peptide" evidence="1">
    <location>
        <begin position="1"/>
        <end position="18"/>
    </location>
</feature>
<dbReference type="Pfam" id="PF14529">
    <property type="entry name" value="Exo_endo_phos_2"/>
    <property type="match status" value="1"/>
</dbReference>
<dbReference type="PANTHER" id="PTHR36688">
    <property type="entry name" value="ENDO/EXONUCLEASE/PHOSPHATASE DOMAIN-CONTAINING PROTEIN"/>
    <property type="match status" value="1"/>
</dbReference>
<dbReference type="SUPFAM" id="SSF53098">
    <property type="entry name" value="Ribonuclease H-like"/>
    <property type="match status" value="1"/>
</dbReference>
<dbReference type="Proteomes" id="UP000694700">
    <property type="component" value="Unplaced"/>
</dbReference>
<dbReference type="InterPro" id="IPR002156">
    <property type="entry name" value="RNaseH_domain"/>
</dbReference>
<proteinExistence type="predicted"/>
<evidence type="ECO:0000259" key="2">
    <source>
        <dbReference type="PROSITE" id="PS50878"/>
    </source>
</evidence>
<dbReference type="InterPro" id="IPR043502">
    <property type="entry name" value="DNA/RNA_pol_sf"/>
</dbReference>
<dbReference type="Gene3D" id="3.30.420.10">
    <property type="entry name" value="Ribonuclease H-like superfamily/Ribonuclease H"/>
    <property type="match status" value="1"/>
</dbReference>
<dbReference type="InterPro" id="IPR052560">
    <property type="entry name" value="RdDP_mobile_element"/>
</dbReference>
<feature type="domain" description="RNase H type-1" evidence="3">
    <location>
        <begin position="971"/>
        <end position="1104"/>
    </location>
</feature>
<dbReference type="PROSITE" id="PS50879">
    <property type="entry name" value="RNASE_H_1"/>
    <property type="match status" value="1"/>
</dbReference>
<organism evidence="4 5">
    <name type="scientific">Cyprinus carpio</name>
    <name type="common">Common carp</name>
    <dbReference type="NCBI Taxonomy" id="7962"/>
    <lineage>
        <taxon>Eukaryota</taxon>
        <taxon>Metazoa</taxon>
        <taxon>Chordata</taxon>
        <taxon>Craniata</taxon>
        <taxon>Vertebrata</taxon>
        <taxon>Euteleostomi</taxon>
        <taxon>Actinopterygii</taxon>
        <taxon>Neopterygii</taxon>
        <taxon>Teleostei</taxon>
        <taxon>Ostariophysi</taxon>
        <taxon>Cypriniformes</taxon>
        <taxon>Cyprinidae</taxon>
        <taxon>Cyprininae</taxon>
        <taxon>Cyprinus</taxon>
    </lineage>
</organism>
<dbReference type="InterPro" id="IPR012337">
    <property type="entry name" value="RNaseH-like_sf"/>
</dbReference>
<feature type="domain" description="Reverse transcriptase" evidence="2">
    <location>
        <begin position="492"/>
        <end position="762"/>
    </location>
</feature>
<keyword evidence="1" id="KW-0732">Signal</keyword>
<dbReference type="Gene3D" id="3.60.10.10">
    <property type="entry name" value="Endonuclease/exonuclease/phosphatase"/>
    <property type="match status" value="1"/>
</dbReference>
<dbReference type="InterPro" id="IPR036691">
    <property type="entry name" value="Endo/exonu/phosph_ase_sf"/>
</dbReference>
<dbReference type="PROSITE" id="PS50878">
    <property type="entry name" value="RT_POL"/>
    <property type="match status" value="1"/>
</dbReference>
<dbReference type="GO" id="GO:0004523">
    <property type="term" value="F:RNA-DNA hybrid ribonuclease activity"/>
    <property type="evidence" value="ECO:0007669"/>
    <property type="project" value="InterPro"/>
</dbReference>
<feature type="chain" id="PRO_5034453456" evidence="1">
    <location>
        <begin position="19"/>
        <end position="1138"/>
    </location>
</feature>
<sequence length="1138" mass="130180">MCWIILMVLILLQWNARSLISNGLEFKKYIDKLEEKPDVICIQETWLKSQLDFSIKGYIAVRRDRESGRGGGVVTFIQNGMSYKVIRISTEHESITVKVWTNRGNIDIINYYNPCGEISLESLEEVVGVLDDNVILCGDFNSHSSLWGSSRTDLNGLVVEEFIDNHCLVCINNGEGTRYNSMQNTEAALDLTLVSSEIAGLSTWKVIKYTTIGSDHYPVVTKIGMEGYYEKGKKIPRWKLGDANWEVFQKISANRFCKLKEENQIDVNIINSKIVKEIIQSAEETIPKSNGTKRTKSVPWWNDNCSKAYFRSLFRKSLEFFEVSQDALIQYKRAQALVRRTIRIQKRTFWRKYCNSIGREVQLSDVWGMIKRMGGIRRNYEIPVLDNGNKLAVNNLEKAELLAQTFERVHSSCNLTDEARQCRERIIMENPNITEKREMTGESLDLPFNMFELRRAIMGARQTTPGKDGVCYGMLGHMPDSALDKVLGLFNKVWDIGQLPLDWKQAIIVPILKPGKDQSDPSSYRPIALTSHLCKIMERMVTDRLTYYLESKALLYPYQSGFRRGRNTMDSVLCLESDIRKAQTNKEILIAVFFDVEKAYDMLWKEGLLIKLKSLGIGGRTYNWVMNFLFDREIQVRVGSEYSSVYKVENGTPQGSVCSPLLFNIMINDIFSQLEQGVGKSLYADDGALWVRGRNVLHVSKKMQAAIVDVEKWANKWGFKLSVEKTKVICFSRRHKVTPISMMLYEQPLELVKTVRFLGVWFDEKLTWKTHLDKVKNKCKKVINILRCLSGQEWGASRRALQNIYWALMRSVFDYGCIAYMSAAESNLKKLDVIQAQALRICSGSFKTSPVSAMQVEMGEMPLGIRRVKLMMAYWVSIQGQCESHPAKSILKDCWEHNKTNLISFGWIGDAKAEVIGLRQLDYSSTVIQSSIPPWLFPTPYVDLDIQQELKDMSKKLPESRIVQNYFDLHFADSMFIFTDGSKDPDTGRAGVAVYIPASELYIKKRISDNVAVYTTELIAILLALQWIEERETNNTVIASDSLSALMSIKSGKSLFRSNIINDIFLMLYRMELKGLSTCFLWVPAHVGVEGNEQVDMLAKGSLKTKHVDLETPLNKEEVKSIIRKYAQSVWQGYWDNS</sequence>
<dbReference type="GO" id="GO:0006259">
    <property type="term" value="P:DNA metabolic process"/>
    <property type="evidence" value="ECO:0007669"/>
    <property type="project" value="UniProtKB-ARBA"/>
</dbReference>
<dbReference type="Pfam" id="PF00075">
    <property type="entry name" value="RNase_H"/>
    <property type="match status" value="1"/>
</dbReference>
<accession>A0A8C1V9Q0</accession>
<evidence type="ECO:0000259" key="3">
    <source>
        <dbReference type="PROSITE" id="PS50879"/>
    </source>
</evidence>
<protein>
    <submittedName>
        <fullName evidence="4">Uncharacterized protein</fullName>
    </submittedName>
</protein>
<name>A0A8C1V9Q0_CYPCA</name>
<dbReference type="SUPFAM" id="SSF56672">
    <property type="entry name" value="DNA/RNA polymerases"/>
    <property type="match status" value="1"/>
</dbReference>
<dbReference type="InterPro" id="IPR036397">
    <property type="entry name" value="RNaseH_sf"/>
</dbReference>
<dbReference type="GO" id="GO:0003676">
    <property type="term" value="F:nucleic acid binding"/>
    <property type="evidence" value="ECO:0007669"/>
    <property type="project" value="InterPro"/>
</dbReference>
<evidence type="ECO:0000313" key="5">
    <source>
        <dbReference type="Proteomes" id="UP000694700"/>
    </source>
</evidence>
<dbReference type="InterPro" id="IPR005135">
    <property type="entry name" value="Endo/exonuclease/phosphatase"/>
</dbReference>
<dbReference type="Pfam" id="PF00078">
    <property type="entry name" value="RVT_1"/>
    <property type="match status" value="1"/>
</dbReference>
<dbReference type="CDD" id="cd09276">
    <property type="entry name" value="Rnase_HI_RT_non_LTR"/>
    <property type="match status" value="1"/>
</dbReference>
<evidence type="ECO:0000313" key="4">
    <source>
        <dbReference type="Ensembl" id="ENSCCRP00015048409.1"/>
    </source>
</evidence>
<dbReference type="InterPro" id="IPR000477">
    <property type="entry name" value="RT_dom"/>
</dbReference>
<dbReference type="Ensembl" id="ENSCCRT00015050038.1">
    <property type="protein sequence ID" value="ENSCCRP00015048409.1"/>
    <property type="gene ID" value="ENSCCRG00015020050.1"/>
</dbReference>
<dbReference type="AlphaFoldDB" id="A0A8C1V9Q0"/>
<dbReference type="SUPFAM" id="SSF56219">
    <property type="entry name" value="DNase I-like"/>
    <property type="match status" value="1"/>
</dbReference>
<reference evidence="4" key="1">
    <citation type="submission" date="2025-08" db="UniProtKB">
        <authorList>
            <consortium name="Ensembl"/>
        </authorList>
    </citation>
    <scope>IDENTIFICATION</scope>
</reference>
<evidence type="ECO:0000256" key="1">
    <source>
        <dbReference type="SAM" id="SignalP"/>
    </source>
</evidence>
<dbReference type="PANTHER" id="PTHR36688:SF2">
    <property type="entry name" value="ENDONUCLEASE_EXONUCLEASE_PHOSPHATASE DOMAIN-CONTAINING PROTEIN"/>
    <property type="match status" value="1"/>
</dbReference>